<keyword evidence="8" id="KW-0067">ATP-binding</keyword>
<dbReference type="EC" id="6.3.2.6" evidence="4"/>
<dbReference type="Pfam" id="PF01259">
    <property type="entry name" value="SAICAR_synt"/>
    <property type="match status" value="1"/>
</dbReference>
<dbReference type="Gene3D" id="3.30.470.20">
    <property type="entry name" value="ATP-grasp fold, B domain"/>
    <property type="match status" value="1"/>
</dbReference>
<dbReference type="GO" id="GO:0005737">
    <property type="term" value="C:cytoplasm"/>
    <property type="evidence" value="ECO:0007669"/>
    <property type="project" value="TreeGrafter"/>
</dbReference>
<protein>
    <recommendedName>
        <fullName evidence="4">phosphoribosylaminoimidazolesuccinocarboxamide synthase</fullName>
        <ecNumber evidence="4">6.3.2.6</ecNumber>
    </recommendedName>
</protein>
<name>A0A0G1C0M2_9BACT</name>
<evidence type="ECO:0000256" key="1">
    <source>
        <dbReference type="ARBA" id="ARBA00004672"/>
    </source>
</evidence>
<evidence type="ECO:0000256" key="7">
    <source>
        <dbReference type="ARBA" id="ARBA00022755"/>
    </source>
</evidence>
<evidence type="ECO:0000256" key="5">
    <source>
        <dbReference type="ARBA" id="ARBA00022598"/>
    </source>
</evidence>
<dbReference type="InterPro" id="IPR018236">
    <property type="entry name" value="SAICAR_synthetase_CS"/>
</dbReference>
<keyword evidence="5" id="KW-0436">Ligase</keyword>
<dbReference type="PANTHER" id="PTHR43700">
    <property type="entry name" value="PHOSPHORIBOSYLAMINOIMIDAZOLE-SUCCINOCARBOXAMIDE SYNTHASE"/>
    <property type="match status" value="1"/>
</dbReference>
<dbReference type="UniPathway" id="UPA00074">
    <property type="reaction ID" value="UER00131"/>
</dbReference>
<dbReference type="PANTHER" id="PTHR43700:SF1">
    <property type="entry name" value="PHOSPHORIBOSYLAMINOIMIDAZOLE-SUCCINOCARBOXAMIDE SYNTHASE"/>
    <property type="match status" value="1"/>
</dbReference>
<dbReference type="AlphaFoldDB" id="A0A0G1C0M2"/>
<reference evidence="12 13" key="1">
    <citation type="journal article" date="2015" name="Nature">
        <title>rRNA introns, odd ribosomes, and small enigmatic genomes across a large radiation of phyla.</title>
        <authorList>
            <person name="Brown C.T."/>
            <person name="Hug L.A."/>
            <person name="Thomas B.C."/>
            <person name="Sharon I."/>
            <person name="Castelle C.J."/>
            <person name="Singh A."/>
            <person name="Wilkins M.J."/>
            <person name="Williams K.H."/>
            <person name="Banfield J.F."/>
        </authorList>
    </citation>
    <scope>NUCLEOTIDE SEQUENCE [LARGE SCALE GENOMIC DNA]</scope>
</reference>
<evidence type="ECO:0000313" key="12">
    <source>
        <dbReference type="EMBL" id="KKS79165.1"/>
    </source>
</evidence>
<organism evidence="12 13">
    <name type="scientific">Candidatus Beckwithbacteria bacterium GW2011_GWA2_43_10</name>
    <dbReference type="NCBI Taxonomy" id="1618369"/>
    <lineage>
        <taxon>Bacteria</taxon>
        <taxon>Candidatus Beckwithiibacteriota</taxon>
    </lineage>
</organism>
<dbReference type="InterPro" id="IPR028923">
    <property type="entry name" value="SAICAR_synt/ADE2_N"/>
</dbReference>
<dbReference type="CDD" id="cd01414">
    <property type="entry name" value="SAICAR_synt_Sc"/>
    <property type="match status" value="1"/>
</dbReference>
<proteinExistence type="inferred from homology"/>
<evidence type="ECO:0000313" key="13">
    <source>
        <dbReference type="Proteomes" id="UP000034213"/>
    </source>
</evidence>
<evidence type="ECO:0000256" key="2">
    <source>
        <dbReference type="ARBA" id="ARBA00010190"/>
    </source>
</evidence>
<evidence type="ECO:0000256" key="8">
    <source>
        <dbReference type="ARBA" id="ARBA00022840"/>
    </source>
</evidence>
<evidence type="ECO:0000256" key="3">
    <source>
        <dbReference type="ARBA" id="ARBA00011020"/>
    </source>
</evidence>
<evidence type="ECO:0000256" key="4">
    <source>
        <dbReference type="ARBA" id="ARBA00012217"/>
    </source>
</evidence>
<feature type="non-terminal residue" evidence="12">
    <location>
        <position position="1"/>
    </location>
</feature>
<dbReference type="PROSITE" id="PS01058">
    <property type="entry name" value="SAICAR_SYNTHETASE_2"/>
    <property type="match status" value="1"/>
</dbReference>
<dbReference type="STRING" id="1618369.UV54_C0040G0001"/>
<comment type="pathway">
    <text evidence="1">Purine metabolism; IMP biosynthesis via de novo pathway; 5-amino-1-(5-phospho-D-ribosyl)imidazole-4-carboxamide from 5-amino-1-(5-phospho-D-ribosyl)imidazole-4-carboxylate: step 1/2.</text>
</comment>
<dbReference type="GO" id="GO:0004639">
    <property type="term" value="F:phosphoribosylaminoimidazolesuccinocarboxamide synthase activity"/>
    <property type="evidence" value="ECO:0007669"/>
    <property type="project" value="UniProtKB-EC"/>
</dbReference>
<keyword evidence="9" id="KW-0511">Multifunctional enzyme</keyword>
<comment type="catalytic activity">
    <reaction evidence="10">
        <text>5-amino-1-(5-phospho-D-ribosyl)imidazole-4-carboxylate + L-aspartate + ATP = (2S)-2-[5-amino-1-(5-phospho-beta-D-ribosyl)imidazole-4-carboxamido]succinate + ADP + phosphate + 2 H(+)</text>
        <dbReference type="Rhea" id="RHEA:22628"/>
        <dbReference type="ChEBI" id="CHEBI:15378"/>
        <dbReference type="ChEBI" id="CHEBI:29991"/>
        <dbReference type="ChEBI" id="CHEBI:30616"/>
        <dbReference type="ChEBI" id="CHEBI:43474"/>
        <dbReference type="ChEBI" id="CHEBI:58443"/>
        <dbReference type="ChEBI" id="CHEBI:77657"/>
        <dbReference type="ChEBI" id="CHEBI:456216"/>
        <dbReference type="EC" id="6.3.2.6"/>
    </reaction>
</comment>
<dbReference type="EMBL" id="LCEW01000040">
    <property type="protein sequence ID" value="KKS79165.1"/>
    <property type="molecule type" value="Genomic_DNA"/>
</dbReference>
<keyword evidence="7" id="KW-0658">Purine biosynthesis</keyword>
<evidence type="ECO:0000256" key="6">
    <source>
        <dbReference type="ARBA" id="ARBA00022741"/>
    </source>
</evidence>
<comment type="caution">
    <text evidence="12">The sequence shown here is derived from an EMBL/GenBank/DDBJ whole genome shotgun (WGS) entry which is preliminary data.</text>
</comment>
<dbReference type="GO" id="GO:0005524">
    <property type="term" value="F:ATP binding"/>
    <property type="evidence" value="ECO:0007669"/>
    <property type="project" value="UniProtKB-KW"/>
</dbReference>
<dbReference type="SUPFAM" id="SSF56104">
    <property type="entry name" value="SAICAR synthase-like"/>
    <property type="match status" value="1"/>
</dbReference>
<dbReference type="InterPro" id="IPR000031">
    <property type="entry name" value="PurE_dom"/>
</dbReference>
<keyword evidence="6" id="KW-0547">Nucleotide-binding</keyword>
<comment type="similarity">
    <text evidence="3">In the N-terminal section; belongs to the SAICAR synthetase family.</text>
</comment>
<dbReference type="Proteomes" id="UP000034213">
    <property type="component" value="Unassembled WGS sequence"/>
</dbReference>
<dbReference type="SMART" id="SM01001">
    <property type="entry name" value="AIRC"/>
    <property type="match status" value="1"/>
</dbReference>
<gene>
    <name evidence="12" type="ORF">UV54_C0040G0001</name>
</gene>
<dbReference type="Gene3D" id="3.40.50.1970">
    <property type="match status" value="1"/>
</dbReference>
<dbReference type="PATRIC" id="fig|1618369.3.peg.522"/>
<accession>A0A0G1C0M2</accession>
<evidence type="ECO:0000259" key="11">
    <source>
        <dbReference type="SMART" id="SM01001"/>
    </source>
</evidence>
<dbReference type="Pfam" id="PF00731">
    <property type="entry name" value="AIRC"/>
    <property type="match status" value="1"/>
</dbReference>
<comment type="similarity">
    <text evidence="2">Belongs to the SAICAR synthetase family.</text>
</comment>
<evidence type="ECO:0000256" key="10">
    <source>
        <dbReference type="ARBA" id="ARBA00048475"/>
    </source>
</evidence>
<dbReference type="GO" id="GO:0006189">
    <property type="term" value="P:'de novo' IMP biosynthetic process"/>
    <property type="evidence" value="ECO:0007669"/>
    <property type="project" value="UniProtKB-UniPathway"/>
</dbReference>
<sequence length="359" mass="40962">PNVSIAKNCQAYPVEIVVRGYISGVTKTSLWYNYEQGARKIYGLKFPDGLTKNQRLAEPVITPTTRGTGASGHDEKISKGEIIKRKIVPEKVYEQMERAALALFKRGTEIADQAGLILVDTKYEFGDYQGELTLIDEIHTPDSSRFWIKKTYQERLKKGLEPENFDKEFFRLWYNQRHYYGDGQPPTMPADFRKKVSRRYREIYIKITGKKLVKYSDNITARIKKNLKPLSDQVVIIGGSEKDKAWVKKIEAELKKLKLNYSVYYASAHKQSRKVLEIIERYQQFGRKVVLITVAGRSNALSGFAAGNSSFPVIACPCFKDKHDYLINIHSSLQMPSQVPVMTVLEPVNAALAAKRILE</sequence>
<feature type="domain" description="PurE" evidence="11">
    <location>
        <begin position="232"/>
        <end position="358"/>
    </location>
</feature>
<dbReference type="SUPFAM" id="SSF52255">
    <property type="entry name" value="N5-CAIR mutase (phosphoribosylaminoimidazole carboxylase, PurE)"/>
    <property type="match status" value="1"/>
</dbReference>
<evidence type="ECO:0000256" key="9">
    <source>
        <dbReference type="ARBA" id="ARBA00023268"/>
    </source>
</evidence>